<dbReference type="eggNOG" id="COG4321">
    <property type="taxonomic scope" value="Bacteria"/>
</dbReference>
<keyword evidence="2" id="KW-0808">Transferase</keyword>
<proteinExistence type="predicted"/>
<dbReference type="PATRIC" id="fig|46429.4.peg.1780"/>
<accession>A0A081RFG9</accession>
<dbReference type="GO" id="GO:0016740">
    <property type="term" value="F:transferase activity"/>
    <property type="evidence" value="ECO:0007669"/>
    <property type="project" value="UniProtKB-KW"/>
</dbReference>
<dbReference type="InterPro" id="IPR027373">
    <property type="entry name" value="RHH_dom"/>
</dbReference>
<dbReference type="Proteomes" id="UP000028411">
    <property type="component" value="Unassembled WGS sequence"/>
</dbReference>
<dbReference type="Gene3D" id="1.10.3990.20">
    <property type="entry name" value="protein bp1543"/>
    <property type="match status" value="1"/>
</dbReference>
<evidence type="ECO:0000259" key="1">
    <source>
        <dbReference type="Pfam" id="PF13467"/>
    </source>
</evidence>
<protein>
    <submittedName>
        <fullName evidence="2">Arylsulfate sulfotransferase-like protein</fullName>
    </submittedName>
</protein>
<reference evidence="2 3" key="1">
    <citation type="submission" date="2014-02" db="EMBL/GenBank/DDBJ databases">
        <title>Whole genome sequence of Sphingobium chlorophenolicum NBRC 16172.</title>
        <authorList>
            <person name="Gan H.M."/>
            <person name="Gan H.Y."/>
            <person name="Chew T.H."/>
            <person name="Savka M.A."/>
        </authorList>
    </citation>
    <scope>NUCLEOTIDE SEQUENCE [LARGE SCALE GENOMIC DNA]</scope>
    <source>
        <strain evidence="2 3">NBRC 16172</strain>
    </source>
</reference>
<name>A0A081RFG9_SPHCR</name>
<sequence>MIGADASEGVSAASPFAPPVKRSVTIAGHQTAISLEPIFWHALRAAAAREGLPVNALIARIDVARMAAVDPPNLASAIRCWLFEDIMRR</sequence>
<organism evidence="2 3">
    <name type="scientific">Sphingobium chlorophenolicum</name>
    <dbReference type="NCBI Taxonomy" id="46429"/>
    <lineage>
        <taxon>Bacteria</taxon>
        <taxon>Pseudomonadati</taxon>
        <taxon>Pseudomonadota</taxon>
        <taxon>Alphaproteobacteria</taxon>
        <taxon>Sphingomonadales</taxon>
        <taxon>Sphingomonadaceae</taxon>
        <taxon>Sphingobium</taxon>
    </lineage>
</organism>
<dbReference type="InterPro" id="IPR038268">
    <property type="entry name" value="RHH_sf"/>
</dbReference>
<comment type="caution">
    <text evidence="2">The sequence shown here is derived from an EMBL/GenBank/DDBJ whole genome shotgun (WGS) entry which is preliminary data.</text>
</comment>
<dbReference type="EMBL" id="JFHR01000016">
    <property type="protein sequence ID" value="KEQ53942.1"/>
    <property type="molecule type" value="Genomic_DNA"/>
</dbReference>
<dbReference type="OrthoDB" id="7477016at2"/>
<dbReference type="RefSeq" id="WP_037450282.1">
    <property type="nucleotide sequence ID" value="NZ_JFHR01000016.1"/>
</dbReference>
<evidence type="ECO:0000313" key="2">
    <source>
        <dbReference type="EMBL" id="KEQ53942.1"/>
    </source>
</evidence>
<feature type="domain" description="Ribbon-helix-helix" evidence="1">
    <location>
        <begin position="19"/>
        <end position="84"/>
    </location>
</feature>
<evidence type="ECO:0000313" key="3">
    <source>
        <dbReference type="Proteomes" id="UP000028411"/>
    </source>
</evidence>
<dbReference type="AlphaFoldDB" id="A0A081RFG9"/>
<dbReference type="Pfam" id="PF13467">
    <property type="entry name" value="RHH_4"/>
    <property type="match status" value="1"/>
</dbReference>
<gene>
    <name evidence="2" type="ORF">BV95_01814</name>
</gene>